<dbReference type="InterPro" id="IPR043376">
    <property type="entry name" value="NPG1-like"/>
</dbReference>
<evidence type="ECO:0000256" key="1">
    <source>
        <dbReference type="PROSITE-ProRule" id="PRU00339"/>
    </source>
</evidence>
<dbReference type="SMART" id="SM00028">
    <property type="entry name" value="TPR"/>
    <property type="match status" value="2"/>
</dbReference>
<evidence type="ECO:0000313" key="2">
    <source>
        <dbReference type="EMBL" id="KAG5602192.1"/>
    </source>
</evidence>
<sequence>MNMKFGMDWQTCTLAFHILRMQRHVWRKLEVLSSTQQTLCIQKMMFERQGENDKALSAYINALLIEPNHVQCKILLGSLLTKMDPGMLPLAKALLSDALRIEPTNRVAWYHLGLVHRDDGRVADAADCFQAASMLEESDPIEKFSSIL</sequence>
<dbReference type="AlphaFoldDB" id="A0A9J5YR63"/>
<protein>
    <submittedName>
        <fullName evidence="2">Uncharacterized protein</fullName>
    </submittedName>
</protein>
<feature type="repeat" description="TPR" evidence="1">
    <location>
        <begin position="106"/>
        <end position="139"/>
    </location>
</feature>
<reference evidence="2 3" key="1">
    <citation type="submission" date="2020-09" db="EMBL/GenBank/DDBJ databases">
        <title>De no assembly of potato wild relative species, Solanum commersonii.</title>
        <authorList>
            <person name="Cho K."/>
        </authorList>
    </citation>
    <scope>NUCLEOTIDE SEQUENCE [LARGE SCALE GENOMIC DNA]</scope>
    <source>
        <strain evidence="2">LZ3.2</strain>
        <tissue evidence="2">Leaf</tissue>
    </source>
</reference>
<dbReference type="InterPro" id="IPR011990">
    <property type="entry name" value="TPR-like_helical_dom_sf"/>
</dbReference>
<gene>
    <name evidence="2" type="ORF">H5410_033562</name>
</gene>
<evidence type="ECO:0000313" key="3">
    <source>
        <dbReference type="Proteomes" id="UP000824120"/>
    </source>
</evidence>
<accession>A0A9J5YR63</accession>
<comment type="caution">
    <text evidence="2">The sequence shown here is derived from an EMBL/GenBank/DDBJ whole genome shotgun (WGS) entry which is preliminary data.</text>
</comment>
<dbReference type="PANTHER" id="PTHR44102:SF5">
    <property type="entry name" value="PROTEIN NPG1"/>
    <property type="match status" value="1"/>
</dbReference>
<proteinExistence type="predicted"/>
<keyword evidence="1" id="KW-0802">TPR repeat</keyword>
<name>A0A9J5YR63_SOLCO</name>
<dbReference type="EMBL" id="JACXVP010000006">
    <property type="protein sequence ID" value="KAG5602192.1"/>
    <property type="molecule type" value="Genomic_DNA"/>
</dbReference>
<keyword evidence="3" id="KW-1185">Reference proteome</keyword>
<dbReference type="PROSITE" id="PS50005">
    <property type="entry name" value="TPR"/>
    <property type="match status" value="1"/>
</dbReference>
<organism evidence="2 3">
    <name type="scientific">Solanum commersonii</name>
    <name type="common">Commerson's wild potato</name>
    <name type="synonym">Commerson's nightshade</name>
    <dbReference type="NCBI Taxonomy" id="4109"/>
    <lineage>
        <taxon>Eukaryota</taxon>
        <taxon>Viridiplantae</taxon>
        <taxon>Streptophyta</taxon>
        <taxon>Embryophyta</taxon>
        <taxon>Tracheophyta</taxon>
        <taxon>Spermatophyta</taxon>
        <taxon>Magnoliopsida</taxon>
        <taxon>eudicotyledons</taxon>
        <taxon>Gunneridae</taxon>
        <taxon>Pentapetalae</taxon>
        <taxon>asterids</taxon>
        <taxon>lamiids</taxon>
        <taxon>Solanales</taxon>
        <taxon>Solanaceae</taxon>
        <taxon>Solanoideae</taxon>
        <taxon>Solaneae</taxon>
        <taxon>Solanum</taxon>
    </lineage>
</organism>
<dbReference type="Proteomes" id="UP000824120">
    <property type="component" value="Chromosome 6"/>
</dbReference>
<dbReference type="PANTHER" id="PTHR44102">
    <property type="entry name" value="PROTEIN NPG1"/>
    <property type="match status" value="1"/>
</dbReference>
<dbReference type="Gene3D" id="1.25.40.1040">
    <property type="match status" value="1"/>
</dbReference>
<dbReference type="OrthoDB" id="29013at2759"/>
<dbReference type="SUPFAM" id="SSF48452">
    <property type="entry name" value="TPR-like"/>
    <property type="match status" value="1"/>
</dbReference>
<dbReference type="InterPro" id="IPR019734">
    <property type="entry name" value="TPR_rpt"/>
</dbReference>